<dbReference type="GO" id="GO:0003676">
    <property type="term" value="F:nucleic acid binding"/>
    <property type="evidence" value="ECO:0007669"/>
    <property type="project" value="InterPro"/>
</dbReference>
<accession>A0A8S5SGS5</accession>
<reference evidence="1" key="1">
    <citation type="journal article" date="2021" name="Proc. Natl. Acad. Sci. U.S.A.">
        <title>A Catalog of Tens of Thousands of Viruses from Human Metagenomes Reveals Hidden Associations with Chronic Diseases.</title>
        <authorList>
            <person name="Tisza M.J."/>
            <person name="Buck C.B."/>
        </authorList>
    </citation>
    <scope>NUCLEOTIDE SEQUENCE</scope>
    <source>
        <strain evidence="1">CtBCr48</strain>
    </source>
</reference>
<proteinExistence type="predicted"/>
<protein>
    <submittedName>
        <fullName evidence="1">RuvC</fullName>
    </submittedName>
</protein>
<dbReference type="InterPro" id="IPR036397">
    <property type="entry name" value="RNaseH_sf"/>
</dbReference>
<dbReference type="InterPro" id="IPR012337">
    <property type="entry name" value="RNaseH-like_sf"/>
</dbReference>
<dbReference type="SUPFAM" id="SSF53098">
    <property type="entry name" value="Ribonuclease H-like"/>
    <property type="match status" value="1"/>
</dbReference>
<name>A0A8S5SGS5_9CAUD</name>
<organism evidence="1">
    <name type="scientific">Siphoviridae sp. ctBCr48</name>
    <dbReference type="NCBI Taxonomy" id="2827802"/>
    <lineage>
        <taxon>Viruses</taxon>
        <taxon>Duplodnaviria</taxon>
        <taxon>Heunggongvirae</taxon>
        <taxon>Uroviricota</taxon>
        <taxon>Caudoviricetes</taxon>
    </lineage>
</organism>
<evidence type="ECO:0000313" key="1">
    <source>
        <dbReference type="EMBL" id="DAF50244.1"/>
    </source>
</evidence>
<dbReference type="Gene3D" id="3.30.420.10">
    <property type="entry name" value="Ribonuclease H-like superfamily/Ribonuclease H"/>
    <property type="match status" value="1"/>
</dbReference>
<dbReference type="EMBL" id="BK032595">
    <property type="protein sequence ID" value="DAF50244.1"/>
    <property type="molecule type" value="Genomic_DNA"/>
</dbReference>
<sequence>MAIILSLDASTSSTGWAIFEDEKLTKYGVLKPKPALDWSERIKDEFNFLNEIIQVANVDKIVAESPPAKQGMLTVMKKLGAIQGMILSLGAINEIGNEFFTPTQWRSRLGNVFDGTRKGTNRAELKRKAVEIANETFNLQLKFVPNHPSKNEDDIAEAILIGWAYIHPTERKKAFVAKSKE</sequence>